<dbReference type="GO" id="GO:0043165">
    <property type="term" value="P:Gram-negative-bacterium-type cell outer membrane assembly"/>
    <property type="evidence" value="ECO:0007669"/>
    <property type="project" value="InterPro"/>
</dbReference>
<evidence type="ECO:0000256" key="4">
    <source>
        <dbReference type="ARBA" id="ARBA00023110"/>
    </source>
</evidence>
<dbReference type="HAMAP" id="MF_01183">
    <property type="entry name" value="Chaperone_SurA"/>
    <property type="match status" value="1"/>
</dbReference>
<dbReference type="PANTHER" id="PTHR47637:SF1">
    <property type="entry name" value="CHAPERONE SURA"/>
    <property type="match status" value="1"/>
</dbReference>
<dbReference type="GO" id="GO:0042277">
    <property type="term" value="F:peptide binding"/>
    <property type="evidence" value="ECO:0007669"/>
    <property type="project" value="InterPro"/>
</dbReference>
<dbReference type="GO" id="GO:0050821">
    <property type="term" value="P:protein stabilization"/>
    <property type="evidence" value="ECO:0007669"/>
    <property type="project" value="InterPro"/>
</dbReference>
<dbReference type="PANTHER" id="PTHR47637">
    <property type="entry name" value="CHAPERONE SURA"/>
    <property type="match status" value="1"/>
</dbReference>
<dbReference type="RefSeq" id="WP_200786142.1">
    <property type="nucleotide sequence ID" value="NZ_JAEDAO010000001.1"/>
</dbReference>
<keyword evidence="6 7" id="KW-0413">Isomerase</keyword>
<dbReference type="SUPFAM" id="SSF54534">
    <property type="entry name" value="FKBP-like"/>
    <property type="match status" value="2"/>
</dbReference>
<dbReference type="Pfam" id="PF00639">
    <property type="entry name" value="Rotamase"/>
    <property type="match status" value="2"/>
</dbReference>
<feature type="domain" description="PpiC" evidence="8">
    <location>
        <begin position="191"/>
        <end position="293"/>
    </location>
</feature>
<feature type="signal peptide" evidence="7">
    <location>
        <begin position="1"/>
        <end position="18"/>
    </location>
</feature>
<accession>A0A934UQ07</accession>
<dbReference type="InterPro" id="IPR023058">
    <property type="entry name" value="PPIase_PpiC_CS"/>
</dbReference>
<dbReference type="Proteomes" id="UP000617041">
    <property type="component" value="Unassembled WGS sequence"/>
</dbReference>
<dbReference type="AlphaFoldDB" id="A0A934UQ07"/>
<organism evidence="9 10">
    <name type="scientific">Ramlibacter algicola</name>
    <dbReference type="NCBI Taxonomy" id="2795217"/>
    <lineage>
        <taxon>Bacteria</taxon>
        <taxon>Pseudomonadati</taxon>
        <taxon>Pseudomonadota</taxon>
        <taxon>Betaproteobacteria</taxon>
        <taxon>Burkholderiales</taxon>
        <taxon>Comamonadaceae</taxon>
        <taxon>Ramlibacter</taxon>
    </lineage>
</organism>
<dbReference type="SUPFAM" id="SSF109998">
    <property type="entry name" value="Triger factor/SurA peptide-binding domain-like"/>
    <property type="match status" value="1"/>
</dbReference>
<comment type="subcellular location">
    <subcellularLocation>
        <location evidence="7">Periplasm</location>
    </subcellularLocation>
    <text evidence="7">Is capable of associating with the outer membrane.</text>
</comment>
<evidence type="ECO:0000256" key="5">
    <source>
        <dbReference type="ARBA" id="ARBA00023186"/>
    </source>
</evidence>
<dbReference type="GO" id="GO:0006457">
    <property type="term" value="P:protein folding"/>
    <property type="evidence" value="ECO:0007669"/>
    <property type="project" value="UniProtKB-UniRule"/>
</dbReference>
<dbReference type="InterPro" id="IPR050280">
    <property type="entry name" value="OMP_Chaperone_SurA"/>
</dbReference>
<comment type="function">
    <text evidence="7">Chaperone involved in the correct folding and assembly of outer membrane proteins. Recognizes specific patterns of aromatic residues and the orientation of their side chains, which are found more frequently in integral outer membrane proteins. May act in both early periplasmic and late outer membrane-associated steps of protein maturation.</text>
</comment>
<dbReference type="GO" id="GO:0003755">
    <property type="term" value="F:peptidyl-prolyl cis-trans isomerase activity"/>
    <property type="evidence" value="ECO:0007669"/>
    <property type="project" value="UniProtKB-UniRule"/>
</dbReference>
<dbReference type="InterPro" id="IPR015391">
    <property type="entry name" value="SurA_N"/>
</dbReference>
<dbReference type="InterPro" id="IPR027304">
    <property type="entry name" value="Trigger_fact/SurA_dom_sf"/>
</dbReference>
<evidence type="ECO:0000256" key="3">
    <source>
        <dbReference type="ARBA" id="ARBA00022764"/>
    </source>
</evidence>
<dbReference type="InterPro" id="IPR046357">
    <property type="entry name" value="PPIase_dom_sf"/>
</dbReference>
<dbReference type="Gene3D" id="3.10.50.40">
    <property type="match status" value="2"/>
</dbReference>
<protein>
    <recommendedName>
        <fullName evidence="7">Chaperone SurA</fullName>
    </recommendedName>
    <alternativeName>
        <fullName evidence="7">Peptidyl-prolyl cis-trans isomerase SurA</fullName>
        <shortName evidence="7">PPIase SurA</shortName>
        <ecNumber evidence="7">5.2.1.8</ecNumber>
    </alternativeName>
    <alternativeName>
        <fullName evidence="7">Rotamase SurA</fullName>
    </alternativeName>
</protein>
<dbReference type="GO" id="GO:0030288">
    <property type="term" value="C:outer membrane-bounded periplasmic space"/>
    <property type="evidence" value="ECO:0007669"/>
    <property type="project" value="InterPro"/>
</dbReference>
<name>A0A934UQ07_9BURK</name>
<dbReference type="EMBL" id="JAEDAO010000001">
    <property type="protein sequence ID" value="MBK0391316.1"/>
    <property type="molecule type" value="Genomic_DNA"/>
</dbReference>
<keyword evidence="1 7" id="KW-0732">Signal</keyword>
<sequence precursor="true">MIQRVPALVLACATAVLALPVAAQLRPSPQLAPSRADTGPRAADYIVAVVNAEPITNSEVRTRLLRFEQQLAQQGAAMPPRAELARVVLERLISEKAQLQLAAETGIRIDDAQVDQAEQNFARQYDMNVAQLRRQMQQEGTSPASFREDLRSQLTLQRLRGREVEAKVRVSEADIDQYIREQQGAANDPSNLELNLGHILVVVPENASEQQVRELQSRAEGIAQRARQGEDFTGLAKQFSQAPGAAQSGGQMGLRPSDRYPSLFVDAVRTLQPGAVAPVVQSGAGFHVLKVLERRQAGLPSLMVTQTHPRHILLRTGPQLTEAQARERLADYKRRIAGGSADFAALAREFSQDASASRGGDLGWVNPGDFVPEFEDVMNGLSPGEVSAPVVSRFGVHLIQVMERRQTKLTEREQRELIRNIVREKKLDEAYAHWAQETRGKAYVEFRDPPT</sequence>
<keyword evidence="3 7" id="KW-0574">Periplasm</keyword>
<evidence type="ECO:0000259" key="8">
    <source>
        <dbReference type="PROSITE" id="PS50198"/>
    </source>
</evidence>
<evidence type="ECO:0000256" key="1">
    <source>
        <dbReference type="ARBA" id="ARBA00022729"/>
    </source>
</evidence>
<dbReference type="InterPro" id="IPR023034">
    <property type="entry name" value="PPIase_SurA"/>
</dbReference>
<dbReference type="PROSITE" id="PS50198">
    <property type="entry name" value="PPIC_PPIASE_2"/>
    <property type="match status" value="2"/>
</dbReference>
<comment type="catalytic activity">
    <reaction evidence="7">
        <text>[protein]-peptidylproline (omega=180) = [protein]-peptidylproline (omega=0)</text>
        <dbReference type="Rhea" id="RHEA:16237"/>
        <dbReference type="Rhea" id="RHEA-COMP:10747"/>
        <dbReference type="Rhea" id="RHEA-COMP:10748"/>
        <dbReference type="ChEBI" id="CHEBI:83833"/>
        <dbReference type="ChEBI" id="CHEBI:83834"/>
        <dbReference type="EC" id="5.2.1.8"/>
    </reaction>
</comment>
<keyword evidence="4 7" id="KW-0697">Rotamase</keyword>
<feature type="domain" description="PpiC" evidence="8">
    <location>
        <begin position="304"/>
        <end position="403"/>
    </location>
</feature>
<gene>
    <name evidence="7" type="primary">surA</name>
    <name evidence="9" type="ORF">I8E28_01815</name>
</gene>
<dbReference type="Gene3D" id="1.10.4030.10">
    <property type="entry name" value="Porin chaperone SurA, peptide-binding domain"/>
    <property type="match status" value="1"/>
</dbReference>
<proteinExistence type="inferred from homology"/>
<dbReference type="Pfam" id="PF09312">
    <property type="entry name" value="SurA_N"/>
    <property type="match status" value="1"/>
</dbReference>
<dbReference type="PROSITE" id="PS01096">
    <property type="entry name" value="PPIC_PPIASE_1"/>
    <property type="match status" value="1"/>
</dbReference>
<keyword evidence="5 7" id="KW-0143">Chaperone</keyword>
<dbReference type="EC" id="5.2.1.8" evidence="7"/>
<evidence type="ECO:0000256" key="6">
    <source>
        <dbReference type="ARBA" id="ARBA00023235"/>
    </source>
</evidence>
<keyword evidence="10" id="KW-1185">Reference proteome</keyword>
<keyword evidence="2 7" id="KW-0677">Repeat</keyword>
<evidence type="ECO:0000256" key="2">
    <source>
        <dbReference type="ARBA" id="ARBA00022737"/>
    </source>
</evidence>
<comment type="caution">
    <text evidence="9">The sequence shown here is derived from an EMBL/GenBank/DDBJ whole genome shotgun (WGS) entry which is preliminary data.</text>
</comment>
<dbReference type="GO" id="GO:0051082">
    <property type="term" value="F:unfolded protein binding"/>
    <property type="evidence" value="ECO:0007669"/>
    <property type="project" value="UniProtKB-UniRule"/>
</dbReference>
<evidence type="ECO:0000313" key="10">
    <source>
        <dbReference type="Proteomes" id="UP000617041"/>
    </source>
</evidence>
<reference evidence="9" key="1">
    <citation type="submission" date="2020-12" db="EMBL/GenBank/DDBJ databases">
        <title>Ramlibacter sp. nov., isolated from a freshwater alga, Cryptomonas.</title>
        <authorList>
            <person name="Kim H.M."/>
            <person name="Jeon C.O."/>
        </authorList>
    </citation>
    <scope>NUCLEOTIDE SEQUENCE</scope>
    <source>
        <strain evidence="9">CrO1</strain>
    </source>
</reference>
<dbReference type="InterPro" id="IPR000297">
    <property type="entry name" value="PPIase_PpiC"/>
</dbReference>
<evidence type="ECO:0000256" key="7">
    <source>
        <dbReference type="HAMAP-Rule" id="MF_01183"/>
    </source>
</evidence>
<evidence type="ECO:0000313" key="9">
    <source>
        <dbReference type="EMBL" id="MBK0391316.1"/>
    </source>
</evidence>
<feature type="chain" id="PRO_5038195819" description="Chaperone SurA" evidence="7">
    <location>
        <begin position="19"/>
        <end position="451"/>
    </location>
</feature>
<comment type="domain">
    <text evidence="7">The PPIase activity resides only in the second parvulin domain. The N-terminal region and the C-terminal tail are necessary and sufficient for the chaperone activity of SurA. The PPIase activity is dispensable for SurA to function as a chaperone. The N-terminal region and the C-terminal tail are also required for porin recognition.</text>
</comment>